<sequence>YEAYNTKLISFERLAELLQRNYYELKEEFDQESQEADG</sequence>
<organism evidence="2">
    <name type="scientific">marine sediment metagenome</name>
    <dbReference type="NCBI Taxonomy" id="412755"/>
    <lineage>
        <taxon>unclassified sequences</taxon>
        <taxon>metagenomes</taxon>
        <taxon>ecological metagenomes</taxon>
    </lineage>
</organism>
<evidence type="ECO:0000256" key="1">
    <source>
        <dbReference type="SAM" id="Coils"/>
    </source>
</evidence>
<protein>
    <submittedName>
        <fullName evidence="2">Uncharacterized protein</fullName>
    </submittedName>
</protein>
<name>X0YH50_9ZZZZ</name>
<feature type="coiled-coil region" evidence="1">
    <location>
        <begin position="8"/>
        <end position="35"/>
    </location>
</feature>
<proteinExistence type="predicted"/>
<comment type="caution">
    <text evidence="2">The sequence shown here is derived from an EMBL/GenBank/DDBJ whole genome shotgun (WGS) entry which is preliminary data.</text>
</comment>
<dbReference type="AlphaFoldDB" id="X0YH50"/>
<dbReference type="EMBL" id="BARS01058216">
    <property type="protein sequence ID" value="GAG46497.1"/>
    <property type="molecule type" value="Genomic_DNA"/>
</dbReference>
<keyword evidence="1" id="KW-0175">Coiled coil</keyword>
<accession>X0YH50</accession>
<reference evidence="2" key="1">
    <citation type="journal article" date="2014" name="Front. Microbiol.">
        <title>High frequency of phylogenetically diverse reductive dehalogenase-homologous genes in deep subseafloor sedimentary metagenomes.</title>
        <authorList>
            <person name="Kawai M."/>
            <person name="Futagami T."/>
            <person name="Toyoda A."/>
            <person name="Takaki Y."/>
            <person name="Nishi S."/>
            <person name="Hori S."/>
            <person name="Arai W."/>
            <person name="Tsubouchi T."/>
            <person name="Morono Y."/>
            <person name="Uchiyama I."/>
            <person name="Ito T."/>
            <person name="Fujiyama A."/>
            <person name="Inagaki F."/>
            <person name="Takami H."/>
        </authorList>
    </citation>
    <scope>NUCLEOTIDE SEQUENCE</scope>
    <source>
        <strain evidence="2">Expedition CK06-06</strain>
    </source>
</reference>
<evidence type="ECO:0000313" key="2">
    <source>
        <dbReference type="EMBL" id="GAG46497.1"/>
    </source>
</evidence>
<gene>
    <name evidence="2" type="ORF">S01H1_85009</name>
</gene>
<feature type="non-terminal residue" evidence="2">
    <location>
        <position position="1"/>
    </location>
</feature>